<evidence type="ECO:0000313" key="4">
    <source>
        <dbReference type="Proteomes" id="UP001239445"/>
    </source>
</evidence>
<dbReference type="Gene3D" id="3.90.550.20">
    <property type="match status" value="1"/>
</dbReference>
<evidence type="ECO:0000256" key="2">
    <source>
        <dbReference type="SAM" id="Phobius"/>
    </source>
</evidence>
<dbReference type="InterPro" id="IPR007577">
    <property type="entry name" value="GlycoTrfase_DXD_sugar-bd_CS"/>
</dbReference>
<protein>
    <recommendedName>
        <fullName evidence="5">Glycosyl transferase</fullName>
    </recommendedName>
</protein>
<comment type="caution">
    <text evidence="3">The sequence shown here is derived from an EMBL/GenBank/DDBJ whole genome shotgun (WGS) entry which is preliminary data.</text>
</comment>
<accession>A0AAJ0FGM7</accession>
<dbReference type="PANTHER" id="PTHR46830:SF2">
    <property type="entry name" value="ALPHA-1,4-N-ACETYLGLUCOSAMINYLTRANSFERASE"/>
    <property type="match status" value="1"/>
</dbReference>
<keyword evidence="2" id="KW-0812">Transmembrane</keyword>
<gene>
    <name evidence="3" type="ORF">QBC47DRAFT_290561</name>
</gene>
<dbReference type="EMBL" id="MU839827">
    <property type="protein sequence ID" value="KAK1760275.1"/>
    <property type="molecule type" value="Genomic_DNA"/>
</dbReference>
<dbReference type="Pfam" id="PF04488">
    <property type="entry name" value="Gly_transf_sug"/>
    <property type="match status" value="1"/>
</dbReference>
<dbReference type="AlphaFoldDB" id="A0AAJ0FGM7"/>
<proteinExistence type="inferred from homology"/>
<dbReference type="InterPro" id="IPR029044">
    <property type="entry name" value="Nucleotide-diphossugar_trans"/>
</dbReference>
<keyword evidence="4" id="KW-1185">Reference proteome</keyword>
<evidence type="ECO:0008006" key="5">
    <source>
        <dbReference type="Google" id="ProtNLM"/>
    </source>
</evidence>
<keyword evidence="2" id="KW-1133">Transmembrane helix</keyword>
<keyword evidence="2" id="KW-0472">Membrane</keyword>
<dbReference type="GO" id="GO:1901135">
    <property type="term" value="P:carbohydrate derivative metabolic process"/>
    <property type="evidence" value="ECO:0007669"/>
    <property type="project" value="UniProtKB-ARBA"/>
</dbReference>
<organism evidence="3 4">
    <name type="scientific">Echria macrotheca</name>
    <dbReference type="NCBI Taxonomy" id="438768"/>
    <lineage>
        <taxon>Eukaryota</taxon>
        <taxon>Fungi</taxon>
        <taxon>Dikarya</taxon>
        <taxon>Ascomycota</taxon>
        <taxon>Pezizomycotina</taxon>
        <taxon>Sordariomycetes</taxon>
        <taxon>Sordariomycetidae</taxon>
        <taxon>Sordariales</taxon>
        <taxon>Schizotheciaceae</taxon>
        <taxon>Echria</taxon>
    </lineage>
</organism>
<evidence type="ECO:0000313" key="3">
    <source>
        <dbReference type="EMBL" id="KAK1760275.1"/>
    </source>
</evidence>
<comment type="similarity">
    <text evidence="1">Belongs to the glycosyltransferase 32 family.</text>
</comment>
<reference evidence="3" key="1">
    <citation type="submission" date="2023-06" db="EMBL/GenBank/DDBJ databases">
        <title>Genome-scale phylogeny and comparative genomics of the fungal order Sordariales.</title>
        <authorList>
            <consortium name="Lawrence Berkeley National Laboratory"/>
            <person name="Hensen N."/>
            <person name="Bonometti L."/>
            <person name="Westerberg I."/>
            <person name="Brannstrom I.O."/>
            <person name="Guillou S."/>
            <person name="Cros-Aarteil S."/>
            <person name="Calhoun S."/>
            <person name="Haridas S."/>
            <person name="Kuo A."/>
            <person name="Mondo S."/>
            <person name="Pangilinan J."/>
            <person name="Riley R."/>
            <person name="Labutti K."/>
            <person name="Andreopoulos B."/>
            <person name="Lipzen A."/>
            <person name="Chen C."/>
            <person name="Yanf M."/>
            <person name="Daum C."/>
            <person name="Ng V."/>
            <person name="Clum A."/>
            <person name="Steindorff A."/>
            <person name="Ohm R."/>
            <person name="Martin F."/>
            <person name="Silar P."/>
            <person name="Natvig D."/>
            <person name="Lalanne C."/>
            <person name="Gautier V."/>
            <person name="Ament-Velasquez S.L."/>
            <person name="Kruys A."/>
            <person name="Hutchinson M.I."/>
            <person name="Powell A.J."/>
            <person name="Barry K."/>
            <person name="Miller A.N."/>
            <person name="Grigoriev I.V."/>
            <person name="Debuchy R."/>
            <person name="Gladieux P."/>
            <person name="Thoren M.H."/>
            <person name="Johannesson H."/>
        </authorList>
    </citation>
    <scope>NUCLEOTIDE SEQUENCE</scope>
    <source>
        <strain evidence="3">PSN4</strain>
    </source>
</reference>
<dbReference type="PANTHER" id="PTHR46830">
    <property type="entry name" value="TRANSFERASE, PUTATIVE-RELATED"/>
    <property type="match status" value="1"/>
</dbReference>
<evidence type="ECO:0000256" key="1">
    <source>
        <dbReference type="ARBA" id="ARBA00009003"/>
    </source>
</evidence>
<name>A0AAJ0FGM7_9PEZI</name>
<dbReference type="SUPFAM" id="SSF53448">
    <property type="entry name" value="Nucleotide-diphospho-sugar transferases"/>
    <property type="match status" value="1"/>
</dbReference>
<feature type="transmembrane region" description="Helical" evidence="2">
    <location>
        <begin position="12"/>
        <end position="31"/>
    </location>
</feature>
<sequence length="392" mass="44515">MEWLGSPNPRKASFRTILVATVTLSVTFTLICQRLFFGTTTPLAPLPSPGDENFAKPLPPLSCPPQREAIPNIVHYVYILKENVTDFHFEFKHFLSVYASHLHLQPDTIYLHTNAPTDALERARAGQFGKWNRLLFNHFPQLQINHVSPPAAAANGKEITTIEHKSDFVRPQIVHTFGGLYLDFDAHPLRDIRVLRESGFNNIFGRQAHGEVNNGVFMARKETLLMEIWDREMNRVYNGDWSSHGNGVLTRIAPRLMSIPGEVLVMEQDALQPGSWEVGDNINLFGLHDDVASNLEGISDGDALPEIREELTDRWVHPERFPRWERDYAGTYILHAFDPGRNANPVEGFDHVTPRYVLERRSNFARALYPVVKHMYDAGLVSINDTYNGEGL</sequence>
<dbReference type="Proteomes" id="UP001239445">
    <property type="component" value="Unassembled WGS sequence"/>
</dbReference>